<proteinExistence type="inferred from homology"/>
<dbReference type="PRINTS" id="PR00793">
    <property type="entry name" value="PROAMNOPTASE"/>
</dbReference>
<dbReference type="InterPro" id="IPR002410">
    <property type="entry name" value="Peptidase_S33"/>
</dbReference>
<keyword evidence="6" id="KW-1185">Reference proteome</keyword>
<dbReference type="InterPro" id="IPR050471">
    <property type="entry name" value="AB_hydrolase"/>
</dbReference>
<feature type="signal peptide" evidence="3">
    <location>
        <begin position="1"/>
        <end position="22"/>
    </location>
</feature>
<keyword evidence="5" id="KW-0645">Protease</keyword>
<dbReference type="Proteomes" id="UP000000495">
    <property type="component" value="Chromosome"/>
</dbReference>
<gene>
    <name evidence="5" type="primary">pip</name>
    <name evidence="5" type="ordered locus">PUV_18420</name>
</gene>
<dbReference type="GO" id="GO:0006508">
    <property type="term" value="P:proteolysis"/>
    <property type="evidence" value="ECO:0007669"/>
    <property type="project" value="InterPro"/>
</dbReference>
<evidence type="ECO:0000256" key="1">
    <source>
        <dbReference type="ARBA" id="ARBA00010088"/>
    </source>
</evidence>
<dbReference type="PANTHER" id="PTHR43433">
    <property type="entry name" value="HYDROLASE, ALPHA/BETA FOLD FAMILY PROTEIN"/>
    <property type="match status" value="1"/>
</dbReference>
<accession>F8L0P2</accession>
<dbReference type="EC" id="3.4.11.5" evidence="5"/>
<dbReference type="EMBL" id="FR872580">
    <property type="protein sequence ID" value="CCB86792.1"/>
    <property type="molecule type" value="Genomic_DNA"/>
</dbReference>
<name>F8L0P2_PARAV</name>
<keyword evidence="3" id="KW-0732">Signal</keyword>
<dbReference type="InterPro" id="IPR000073">
    <property type="entry name" value="AB_hydrolase_1"/>
</dbReference>
<protein>
    <submittedName>
        <fullName evidence="5">Proline iminopeptidase</fullName>
        <ecNumber evidence="5">3.4.11.5</ecNumber>
    </submittedName>
</protein>
<dbReference type="eggNOG" id="COG0596">
    <property type="taxonomic scope" value="Bacteria"/>
</dbReference>
<dbReference type="Gene3D" id="3.40.50.1820">
    <property type="entry name" value="alpha/beta hydrolase"/>
    <property type="match status" value="1"/>
</dbReference>
<reference evidence="5 6" key="2">
    <citation type="journal article" date="2011" name="Mol. Biol. Evol.">
        <title>Unity in variety--the pan-genome of the Chlamydiae.</title>
        <authorList>
            <person name="Collingro A."/>
            <person name="Tischler P."/>
            <person name="Weinmaier T."/>
            <person name="Penz T."/>
            <person name="Heinz E."/>
            <person name="Brunham R.C."/>
            <person name="Read T.D."/>
            <person name="Bavoil P.M."/>
            <person name="Sachse K."/>
            <person name="Kahane S."/>
            <person name="Friedman M.G."/>
            <person name="Rattei T."/>
            <person name="Myers G.S."/>
            <person name="Horn M."/>
        </authorList>
    </citation>
    <scope>NUCLEOTIDE SEQUENCE [LARGE SCALE GENOMIC DNA]</scope>
    <source>
        <strain evidence="6">UV7</strain>
    </source>
</reference>
<feature type="chain" id="PRO_5003379152" evidence="3">
    <location>
        <begin position="23"/>
        <end position="325"/>
    </location>
</feature>
<comment type="similarity">
    <text evidence="1">Belongs to the peptidase S33 family.</text>
</comment>
<evidence type="ECO:0000256" key="2">
    <source>
        <dbReference type="ARBA" id="ARBA00022801"/>
    </source>
</evidence>
<keyword evidence="2 5" id="KW-0378">Hydrolase</keyword>
<dbReference type="KEGG" id="puv:PUV_18420"/>
<dbReference type="PANTHER" id="PTHR43433:SF5">
    <property type="entry name" value="AB HYDROLASE-1 DOMAIN-CONTAINING PROTEIN"/>
    <property type="match status" value="1"/>
</dbReference>
<evidence type="ECO:0000313" key="5">
    <source>
        <dbReference type="EMBL" id="CCB86792.1"/>
    </source>
</evidence>
<organism evidence="5 6">
    <name type="scientific">Parachlamydia acanthamoebae (strain UV7)</name>
    <dbReference type="NCBI Taxonomy" id="765952"/>
    <lineage>
        <taxon>Bacteria</taxon>
        <taxon>Pseudomonadati</taxon>
        <taxon>Chlamydiota</taxon>
        <taxon>Chlamydiia</taxon>
        <taxon>Parachlamydiales</taxon>
        <taxon>Parachlamydiaceae</taxon>
        <taxon>Parachlamydia</taxon>
    </lineage>
</organism>
<keyword evidence="5" id="KW-0031">Aminopeptidase</keyword>
<dbReference type="GO" id="GO:0004177">
    <property type="term" value="F:aminopeptidase activity"/>
    <property type="evidence" value="ECO:0007669"/>
    <property type="project" value="UniProtKB-KW"/>
</dbReference>
<dbReference type="Pfam" id="PF00561">
    <property type="entry name" value="Abhydrolase_1"/>
    <property type="match status" value="1"/>
</dbReference>
<dbReference type="AlphaFoldDB" id="F8L0P2"/>
<dbReference type="SUPFAM" id="SSF53474">
    <property type="entry name" value="alpha/beta-Hydrolases"/>
    <property type="match status" value="1"/>
</dbReference>
<dbReference type="OrthoDB" id="9796770at2"/>
<evidence type="ECO:0000259" key="4">
    <source>
        <dbReference type="Pfam" id="PF00561"/>
    </source>
</evidence>
<dbReference type="HOGENOM" id="CLU_020336_15_0_0"/>
<feature type="domain" description="AB hydrolase-1" evidence="4">
    <location>
        <begin position="54"/>
        <end position="303"/>
    </location>
</feature>
<dbReference type="RefSeq" id="WP_013925213.1">
    <property type="nucleotide sequence ID" value="NC_015702.1"/>
</dbReference>
<sequence>MKALSKSIFALLLLGFTGFANEQTPKSNVAQQQQSFVKVKDGCLYYNEIGQGIPIIVVHGGPGLDHGYLQPQLSQLAANHKLIFYDQRGSGKSLETPLDEDHINIHQFVEDLEDLRKSLGLNKFVLMGHSWGGLLAMQYAVDHQDHLIGLILLNSAPADYKGQKAFIDEFGARTKNIHNDIKPLFAYEDFKKLNAMQISDLYRKLFSVYVYNPKDVKDLSLNFSVASGQSGFKVMEEMSKTSWLRPNIDLFPSLKKLSVPTFILHGKQDIVPVWTAQEIKDAIPQSEIVVLDDCDHFPYIEQPSQFFDELNHFLDKLQIQAAGCN</sequence>
<dbReference type="InterPro" id="IPR029058">
    <property type="entry name" value="AB_hydrolase_fold"/>
</dbReference>
<evidence type="ECO:0000256" key="3">
    <source>
        <dbReference type="SAM" id="SignalP"/>
    </source>
</evidence>
<evidence type="ECO:0000313" key="6">
    <source>
        <dbReference type="Proteomes" id="UP000000495"/>
    </source>
</evidence>
<dbReference type="STRING" id="765952.PUV_18420"/>
<reference key="1">
    <citation type="journal article" date="2011" name="Mol. Biol. Evol.">
        <title>Unity in variety -- the pan-genome of the Chlamydiae.</title>
        <authorList>
            <person name="Collingro A."/>
            <person name="Tischler P."/>
            <person name="Weinmaier T."/>
            <person name="Penz T."/>
            <person name="Heinz E."/>
            <person name="Brunham R.C."/>
            <person name="Read T.D."/>
            <person name="Bavoil P.M."/>
            <person name="Sachse K."/>
            <person name="Kahane S."/>
            <person name="Friedman M.G."/>
            <person name="Rattei T."/>
            <person name="Myers G.S.A."/>
            <person name="Horn M."/>
        </authorList>
    </citation>
    <scope>NUCLEOTIDE SEQUENCE</scope>
    <source>
        <strain>UV7</strain>
    </source>
</reference>